<dbReference type="Gene3D" id="3.40.50.2300">
    <property type="match status" value="2"/>
</dbReference>
<dbReference type="PANTHER" id="PTHR30146:SF148">
    <property type="entry name" value="HTH-TYPE TRANSCRIPTIONAL REPRESSOR PURR-RELATED"/>
    <property type="match status" value="1"/>
</dbReference>
<evidence type="ECO:0000259" key="6">
    <source>
        <dbReference type="Pfam" id="PF13377"/>
    </source>
</evidence>
<name>A0A9X1QRA4_9CORY</name>
<evidence type="ECO:0000313" key="8">
    <source>
        <dbReference type="Proteomes" id="UP001139336"/>
    </source>
</evidence>
<dbReference type="Pfam" id="PF13377">
    <property type="entry name" value="Peripla_BP_3"/>
    <property type="match status" value="1"/>
</dbReference>
<dbReference type="InterPro" id="IPR046335">
    <property type="entry name" value="LacI/GalR-like_sensor"/>
</dbReference>
<keyword evidence="4" id="KW-0804">Transcription</keyword>
<dbReference type="EMBL" id="JAKGSI010000004">
    <property type="protein sequence ID" value="MCF4007306.1"/>
    <property type="molecule type" value="Genomic_DNA"/>
</dbReference>
<keyword evidence="8" id="KW-1185">Reference proteome</keyword>
<dbReference type="SUPFAM" id="SSF53822">
    <property type="entry name" value="Periplasmic binding protein-like I"/>
    <property type="match status" value="1"/>
</dbReference>
<evidence type="ECO:0000256" key="3">
    <source>
        <dbReference type="ARBA" id="ARBA00023125"/>
    </source>
</evidence>
<reference evidence="7" key="1">
    <citation type="submission" date="2022-01" db="EMBL/GenBank/DDBJ databases">
        <title>Corynebacterium sp. nov isolated from isolated from the feces of the greater white-fronted geese (Anser albifrons) at Poyang Lake, PR China.</title>
        <authorList>
            <person name="Liu Q."/>
        </authorList>
    </citation>
    <scope>NUCLEOTIDE SEQUENCE</scope>
    <source>
        <strain evidence="7">JCM 32435</strain>
    </source>
</reference>
<accession>A0A9X1QRA4</accession>
<dbReference type="GO" id="GO:0000976">
    <property type="term" value="F:transcription cis-regulatory region binding"/>
    <property type="evidence" value="ECO:0007669"/>
    <property type="project" value="TreeGrafter"/>
</dbReference>
<sequence length="262" mass="27655">MNHYFSSLATAVQREALAVGLHTIVLTSNEDPATLDALVRGLSQHSIDGLLCVPLEESRAAVEDVASAMPVVLIDRSLPGSALPAVTSDPVPGVSAAVELLARRELTPIGYLSGPLDTSTGRERLDALTAAVAAVGLPPQHIYHGGYQEEQGVQGAEALLRQGVRTLFAGDSMMTVGVLRACHGQGLRIPEDIAVVGFDPHPAFELQPRPITIIDQHADAMASLAFGLLLQLMEKGPPGGRRHLRTTTTLIERESTDTGGEV</sequence>
<feature type="domain" description="Transcriptional regulator LacI/GalR-like sensor" evidence="6">
    <location>
        <begin position="98"/>
        <end position="256"/>
    </location>
</feature>
<dbReference type="RefSeq" id="WP_236119444.1">
    <property type="nucleotide sequence ID" value="NZ_JAKGSI010000004.1"/>
</dbReference>
<organism evidence="7 8">
    <name type="scientific">Corynebacterium uropygiale</name>
    <dbReference type="NCBI Taxonomy" id="1775911"/>
    <lineage>
        <taxon>Bacteria</taxon>
        <taxon>Bacillati</taxon>
        <taxon>Actinomycetota</taxon>
        <taxon>Actinomycetes</taxon>
        <taxon>Mycobacteriales</taxon>
        <taxon>Corynebacteriaceae</taxon>
        <taxon>Corynebacterium</taxon>
    </lineage>
</organism>
<dbReference type="AlphaFoldDB" id="A0A9X1QRA4"/>
<keyword evidence="1" id="KW-0678">Repressor</keyword>
<keyword evidence="2" id="KW-0805">Transcription regulation</keyword>
<evidence type="ECO:0000313" key="7">
    <source>
        <dbReference type="EMBL" id="MCF4007306.1"/>
    </source>
</evidence>
<dbReference type="InterPro" id="IPR028082">
    <property type="entry name" value="Peripla_BP_I"/>
</dbReference>
<gene>
    <name evidence="7" type="ORF">L1O03_08990</name>
</gene>
<protein>
    <submittedName>
        <fullName evidence="7">Substrate-binding domain-containing protein</fullName>
    </submittedName>
</protein>
<proteinExistence type="predicted"/>
<evidence type="ECO:0000256" key="2">
    <source>
        <dbReference type="ARBA" id="ARBA00023015"/>
    </source>
</evidence>
<evidence type="ECO:0000256" key="4">
    <source>
        <dbReference type="ARBA" id="ARBA00023163"/>
    </source>
</evidence>
<evidence type="ECO:0000256" key="5">
    <source>
        <dbReference type="SAM" id="MobiDB-lite"/>
    </source>
</evidence>
<dbReference type="GO" id="GO:0003700">
    <property type="term" value="F:DNA-binding transcription factor activity"/>
    <property type="evidence" value="ECO:0007669"/>
    <property type="project" value="TreeGrafter"/>
</dbReference>
<evidence type="ECO:0000256" key="1">
    <source>
        <dbReference type="ARBA" id="ARBA00022491"/>
    </source>
</evidence>
<keyword evidence="3" id="KW-0238">DNA-binding</keyword>
<dbReference type="Proteomes" id="UP001139336">
    <property type="component" value="Unassembled WGS sequence"/>
</dbReference>
<dbReference type="PANTHER" id="PTHR30146">
    <property type="entry name" value="LACI-RELATED TRANSCRIPTIONAL REPRESSOR"/>
    <property type="match status" value="1"/>
</dbReference>
<comment type="caution">
    <text evidence="7">The sequence shown here is derived from an EMBL/GenBank/DDBJ whole genome shotgun (WGS) entry which is preliminary data.</text>
</comment>
<feature type="region of interest" description="Disordered" evidence="5">
    <location>
        <begin position="239"/>
        <end position="262"/>
    </location>
</feature>